<feature type="non-terminal residue" evidence="1">
    <location>
        <position position="1"/>
    </location>
</feature>
<reference evidence="1" key="1">
    <citation type="submission" date="2021-06" db="EMBL/GenBank/DDBJ databases">
        <authorList>
            <person name="Hodson N. C."/>
            <person name="Mongue J. A."/>
            <person name="Jaron S. K."/>
        </authorList>
    </citation>
    <scope>NUCLEOTIDE SEQUENCE</scope>
</reference>
<dbReference type="Proteomes" id="UP000708208">
    <property type="component" value="Unassembled WGS sequence"/>
</dbReference>
<dbReference type="EMBL" id="CAJVCH010125121">
    <property type="protein sequence ID" value="CAG7725660.1"/>
    <property type="molecule type" value="Genomic_DNA"/>
</dbReference>
<comment type="caution">
    <text evidence="1">The sequence shown here is derived from an EMBL/GenBank/DDBJ whole genome shotgun (WGS) entry which is preliminary data.</text>
</comment>
<sequence>TDFDLQDEQPWTTDALAFELGESDVLFGRPGHGDEFAESFCGVGGSAEFGQKLAPEAVDECWLL</sequence>
<dbReference type="AlphaFoldDB" id="A0A8J2P5Y0"/>
<protein>
    <submittedName>
        <fullName evidence="1">Uncharacterized protein</fullName>
    </submittedName>
</protein>
<accession>A0A8J2P5Y0</accession>
<keyword evidence="2" id="KW-1185">Reference proteome</keyword>
<proteinExistence type="predicted"/>
<name>A0A8J2P5Y0_9HEXA</name>
<evidence type="ECO:0000313" key="2">
    <source>
        <dbReference type="Proteomes" id="UP000708208"/>
    </source>
</evidence>
<organism evidence="1 2">
    <name type="scientific">Allacma fusca</name>
    <dbReference type="NCBI Taxonomy" id="39272"/>
    <lineage>
        <taxon>Eukaryota</taxon>
        <taxon>Metazoa</taxon>
        <taxon>Ecdysozoa</taxon>
        <taxon>Arthropoda</taxon>
        <taxon>Hexapoda</taxon>
        <taxon>Collembola</taxon>
        <taxon>Symphypleona</taxon>
        <taxon>Sminthuridae</taxon>
        <taxon>Allacma</taxon>
    </lineage>
</organism>
<gene>
    <name evidence="1" type="ORF">AFUS01_LOCUS14607</name>
</gene>
<evidence type="ECO:0000313" key="1">
    <source>
        <dbReference type="EMBL" id="CAG7725660.1"/>
    </source>
</evidence>